<organism evidence="2 3">
    <name type="scientific">Zestomonas carbonaria</name>
    <dbReference type="NCBI Taxonomy" id="2762745"/>
    <lineage>
        <taxon>Bacteria</taxon>
        <taxon>Pseudomonadati</taxon>
        <taxon>Pseudomonadota</taxon>
        <taxon>Gammaproteobacteria</taxon>
        <taxon>Pseudomonadales</taxon>
        <taxon>Pseudomonadaceae</taxon>
        <taxon>Zestomonas</taxon>
    </lineage>
</organism>
<keyword evidence="3" id="KW-1185">Reference proteome</keyword>
<feature type="region of interest" description="Disordered" evidence="1">
    <location>
        <begin position="266"/>
        <end position="291"/>
    </location>
</feature>
<accession>A0A7U7I965</accession>
<dbReference type="RefSeq" id="WP_187670754.1">
    <property type="nucleotide sequence ID" value="NZ_CAJFCI010000034.1"/>
</dbReference>
<evidence type="ECO:0000313" key="3">
    <source>
        <dbReference type="Proteomes" id="UP000583387"/>
    </source>
</evidence>
<protein>
    <recommendedName>
        <fullName evidence="4">Glycosyltransferase</fullName>
    </recommendedName>
</protein>
<gene>
    <name evidence="2" type="ORF">PSEWESI4_01678</name>
</gene>
<comment type="caution">
    <text evidence="2">The sequence shown here is derived from an EMBL/GenBank/DDBJ whole genome shotgun (WGS) entry which is preliminary data.</text>
</comment>
<dbReference type="CDD" id="cd01635">
    <property type="entry name" value="Glycosyltransferase_GTB-type"/>
    <property type="match status" value="1"/>
</dbReference>
<dbReference type="Pfam" id="PF13692">
    <property type="entry name" value="Glyco_trans_1_4"/>
    <property type="match status" value="1"/>
</dbReference>
<dbReference type="PANTHER" id="PTHR46656">
    <property type="entry name" value="PUTATIVE-RELATED"/>
    <property type="match status" value="1"/>
</dbReference>
<name>A0A7U7I965_9GAMM</name>
<reference evidence="2 3" key="1">
    <citation type="submission" date="2020-08" db="EMBL/GenBank/DDBJ databases">
        <authorList>
            <person name="Criscuolo A."/>
        </authorList>
    </citation>
    <scope>NUCLEOTIDE SEQUENCE [LARGE SCALE GENOMIC DNA]</scope>
    <source>
        <strain evidence="2">CIP111764</strain>
    </source>
</reference>
<evidence type="ECO:0000313" key="2">
    <source>
        <dbReference type="EMBL" id="CAD5107406.1"/>
    </source>
</evidence>
<dbReference type="AlphaFoldDB" id="A0A7U7I965"/>
<dbReference type="EMBL" id="CAJFCI010000034">
    <property type="protein sequence ID" value="CAD5107406.1"/>
    <property type="molecule type" value="Genomic_DNA"/>
</dbReference>
<dbReference type="Gene3D" id="3.40.50.2000">
    <property type="entry name" value="Glycogen Phosphorylase B"/>
    <property type="match status" value="1"/>
</dbReference>
<sequence length="520" mass="59181">MKFLVYSEVTAERIATSMGLPEYSYYFVLRDYLPVLRQLGEVVVVERPELEVDRLYDEACAKGEECLFLSFSPPHKTLLGLRCPTIPVFAWEFDSIPNEPWLDEPNQDWRHVLKACGSGITHSQMIVDAVRREMGPTFPIISVPSPVWDKFAALRERPGELPLERSVRIRARSAVVVDSHDPELSPYIWGPNATARVVQAIREHEGALARQRPSPATVEEQPGRQQSRYQITRRYLGEWYLKVLCQQLPLLPGKAEARLELVSQDPERRLEPRNTVEPPRPATAGVTPRMPEWAPGESELELSGVVFTTLFNPYDGRKNWADMLTAFCSAFRDTPDATLVFKLGHNEYLSAMHDMLIWMARMPRFQCRVVLLHGYLDGSEFDTLIKASAFAVNASHGEGQCLPLMEFLSCGKPAISPRHSAMCDYIDEQVGFVVDSWQDATAWSHDPRLAYRTLRHQIDWVSLRDAYLEAYRCVKEEPERYQQMSAAAIERMRDHCSQAAALQSLQNFFAVEVALHAKSA</sequence>
<dbReference type="Proteomes" id="UP000583387">
    <property type="component" value="Unassembled WGS sequence"/>
</dbReference>
<proteinExistence type="predicted"/>
<evidence type="ECO:0000256" key="1">
    <source>
        <dbReference type="SAM" id="MobiDB-lite"/>
    </source>
</evidence>
<evidence type="ECO:0008006" key="4">
    <source>
        <dbReference type="Google" id="ProtNLM"/>
    </source>
</evidence>
<dbReference type="SUPFAM" id="SSF53756">
    <property type="entry name" value="UDP-Glycosyltransferase/glycogen phosphorylase"/>
    <property type="match status" value="1"/>
</dbReference>
<dbReference type="PANTHER" id="PTHR46656:SF3">
    <property type="entry name" value="PUTATIVE-RELATED"/>
    <property type="match status" value="1"/>
</dbReference>